<dbReference type="InterPro" id="IPR050155">
    <property type="entry name" value="HAD-like_hydrolase_sf"/>
</dbReference>
<proteinExistence type="predicted"/>
<evidence type="ECO:0000313" key="2">
    <source>
        <dbReference type="EMBL" id="AEH08937.1"/>
    </source>
</evidence>
<dbReference type="Pfam" id="PF13419">
    <property type="entry name" value="HAD_2"/>
    <property type="match status" value="1"/>
</dbReference>
<dbReference type="RefSeq" id="WP_013872901.1">
    <property type="nucleotide sequence ID" value="NC_015656.1"/>
</dbReference>
<dbReference type="KEGG" id="fsy:FsymDg_1472"/>
<dbReference type="GO" id="GO:0008967">
    <property type="term" value="F:phosphoglycolate phosphatase activity"/>
    <property type="evidence" value="ECO:0007669"/>
    <property type="project" value="TreeGrafter"/>
</dbReference>
<dbReference type="SFLD" id="SFLDG01129">
    <property type="entry name" value="C1.5:_HAD__Beta-PGM__Phosphata"/>
    <property type="match status" value="1"/>
</dbReference>
<protein>
    <submittedName>
        <fullName evidence="2">HAD-superfamily hydrolase, subfamily IA, variant 3</fullName>
    </submittedName>
</protein>
<dbReference type="Gene3D" id="1.10.150.240">
    <property type="entry name" value="Putative phosphatase, domain 2"/>
    <property type="match status" value="1"/>
</dbReference>
<dbReference type="PANTHER" id="PTHR43434">
    <property type="entry name" value="PHOSPHOGLYCOLATE PHOSPHATASE"/>
    <property type="match status" value="1"/>
</dbReference>
<gene>
    <name evidence="2" type="ordered locus">FsymDg_1472</name>
</gene>
<dbReference type="SUPFAM" id="SSF56784">
    <property type="entry name" value="HAD-like"/>
    <property type="match status" value="1"/>
</dbReference>
<dbReference type="eggNOG" id="COG0637">
    <property type="taxonomic scope" value="Bacteria"/>
</dbReference>
<dbReference type="Proteomes" id="UP000001549">
    <property type="component" value="Chromosome"/>
</dbReference>
<dbReference type="InterPro" id="IPR041492">
    <property type="entry name" value="HAD_2"/>
</dbReference>
<dbReference type="NCBIfam" id="TIGR01509">
    <property type="entry name" value="HAD-SF-IA-v3"/>
    <property type="match status" value="1"/>
</dbReference>
<dbReference type="PANTHER" id="PTHR43434:SF1">
    <property type="entry name" value="PHOSPHOGLYCOLATE PHOSPHATASE"/>
    <property type="match status" value="1"/>
</dbReference>
<keyword evidence="2" id="KW-0378">Hydrolase</keyword>
<dbReference type="GO" id="GO:0006281">
    <property type="term" value="P:DNA repair"/>
    <property type="evidence" value="ECO:0007669"/>
    <property type="project" value="TreeGrafter"/>
</dbReference>
<feature type="region of interest" description="Disordered" evidence="1">
    <location>
        <begin position="86"/>
        <end position="105"/>
    </location>
</feature>
<dbReference type="STRING" id="656024.FsymDg_1472"/>
<dbReference type="CDD" id="cd07505">
    <property type="entry name" value="HAD_BPGM-like"/>
    <property type="match status" value="1"/>
</dbReference>
<dbReference type="InterPro" id="IPR006439">
    <property type="entry name" value="HAD-SF_hydro_IA"/>
</dbReference>
<dbReference type="InterPro" id="IPR036412">
    <property type="entry name" value="HAD-like_sf"/>
</dbReference>
<name>F8B2V5_9ACTN</name>
<dbReference type="HOGENOM" id="CLU_045011_14_1_11"/>
<dbReference type="InterPro" id="IPR023214">
    <property type="entry name" value="HAD_sf"/>
</dbReference>
<dbReference type="SFLD" id="SFLDS00003">
    <property type="entry name" value="Haloacid_Dehalogenase"/>
    <property type="match status" value="1"/>
</dbReference>
<sequence length="284" mass="30483">MTRIPKTPGFAVPEGLDPSVVRIVLCDADDNLFPSEAPAFTASTEVTNDFLERIGVDRRWTPEELRRAAMGRNFRSVVLQAAADAGVPVETSTDPVEPAEPSAGVAERVSAAEMEWWVAEEKRRVSDRLREVLRPDPEVLGPLASMGERYRLAAVSSSALSRLEASFTAAGLTGLLPPQVRYSAEDTPPVPTSKPDPTVYRIACEREGVAPTEAVAVEDSLTGATAAVRAGIPTVGNLQFVLPVEREARIAAFHEVGVAAVVENWLQLASLLRVDEAEGDETEG</sequence>
<dbReference type="EMBL" id="CP002801">
    <property type="protein sequence ID" value="AEH08937.1"/>
    <property type="molecule type" value="Genomic_DNA"/>
</dbReference>
<accession>F8B2V5</accession>
<organism evidence="2 3">
    <name type="scientific">Candidatus Protofrankia datiscae</name>
    <dbReference type="NCBI Taxonomy" id="2716812"/>
    <lineage>
        <taxon>Bacteria</taxon>
        <taxon>Bacillati</taxon>
        <taxon>Actinomycetota</taxon>
        <taxon>Actinomycetes</taxon>
        <taxon>Frankiales</taxon>
        <taxon>Frankiaceae</taxon>
        <taxon>Protofrankia</taxon>
    </lineage>
</organism>
<evidence type="ECO:0000313" key="3">
    <source>
        <dbReference type="Proteomes" id="UP000001549"/>
    </source>
</evidence>
<reference evidence="2 3" key="1">
    <citation type="submission" date="2011-05" db="EMBL/GenBank/DDBJ databases">
        <title>Complete sequence of chromosome of Frankia symbiont of Datisca glomerata.</title>
        <authorList>
            <consortium name="US DOE Joint Genome Institute"/>
            <person name="Lucas S."/>
            <person name="Han J."/>
            <person name="Lapidus A."/>
            <person name="Cheng J.-F."/>
            <person name="Goodwin L."/>
            <person name="Pitluck S."/>
            <person name="Peters L."/>
            <person name="Mikhailova N."/>
            <person name="Chertkov O."/>
            <person name="Teshima H."/>
            <person name="Han C."/>
            <person name="Tapia R."/>
            <person name="Land M."/>
            <person name="Hauser L."/>
            <person name="Kyrpides N."/>
            <person name="Ivanova N."/>
            <person name="Pagani I."/>
            <person name="Berry A."/>
            <person name="Pawlowski K."/>
            <person name="Persson T."/>
            <person name="Vanden Heuvel B."/>
            <person name="Benson D."/>
            <person name="Woyke T."/>
        </authorList>
    </citation>
    <scope>NUCLEOTIDE SEQUENCE [LARGE SCALE GENOMIC DNA]</scope>
    <source>
        <strain evidence="3">4085684</strain>
    </source>
</reference>
<dbReference type="GO" id="GO:0005829">
    <property type="term" value="C:cytosol"/>
    <property type="evidence" value="ECO:0007669"/>
    <property type="project" value="TreeGrafter"/>
</dbReference>
<dbReference type="AlphaFoldDB" id="F8B2V5"/>
<dbReference type="Gene3D" id="3.40.50.1000">
    <property type="entry name" value="HAD superfamily/HAD-like"/>
    <property type="match status" value="1"/>
</dbReference>
<keyword evidence="3" id="KW-1185">Reference proteome</keyword>
<evidence type="ECO:0000256" key="1">
    <source>
        <dbReference type="SAM" id="MobiDB-lite"/>
    </source>
</evidence>
<dbReference type="InterPro" id="IPR023198">
    <property type="entry name" value="PGP-like_dom2"/>
</dbReference>